<dbReference type="InterPro" id="IPR026057">
    <property type="entry name" value="TBL_C"/>
</dbReference>
<dbReference type="AlphaFoldDB" id="A0A811N5S9"/>
<keyword evidence="5" id="KW-0735">Signal-anchor</keyword>
<dbReference type="GO" id="GO:1990538">
    <property type="term" value="F:xylan O-acetyltransferase activity"/>
    <property type="evidence" value="ECO:0007669"/>
    <property type="project" value="UniProtKB-ARBA"/>
</dbReference>
<comment type="subcellular location">
    <subcellularLocation>
        <location evidence="1">Golgi apparatus membrane</location>
        <topology evidence="1">Single-pass type II membrane protein</topology>
    </subcellularLocation>
</comment>
<organism evidence="11 12">
    <name type="scientific">Miscanthus lutarioriparius</name>
    <dbReference type="NCBI Taxonomy" id="422564"/>
    <lineage>
        <taxon>Eukaryota</taxon>
        <taxon>Viridiplantae</taxon>
        <taxon>Streptophyta</taxon>
        <taxon>Embryophyta</taxon>
        <taxon>Tracheophyta</taxon>
        <taxon>Spermatophyta</taxon>
        <taxon>Magnoliopsida</taxon>
        <taxon>Liliopsida</taxon>
        <taxon>Poales</taxon>
        <taxon>Poaceae</taxon>
        <taxon>PACMAD clade</taxon>
        <taxon>Panicoideae</taxon>
        <taxon>Andropogonodae</taxon>
        <taxon>Andropogoneae</taxon>
        <taxon>Saccharinae</taxon>
        <taxon>Miscanthus</taxon>
    </lineage>
</organism>
<evidence type="ECO:0000256" key="8">
    <source>
        <dbReference type="ARBA" id="ARBA00023136"/>
    </source>
</evidence>
<evidence type="ECO:0000313" key="11">
    <source>
        <dbReference type="EMBL" id="CAD6216857.1"/>
    </source>
</evidence>
<keyword evidence="7" id="KW-0333">Golgi apparatus</keyword>
<sequence>MEMASARRRAKLPQAAGGGDQQLALWAACVLLSSLSLLIAAASSGLGGAARFTLTLTAGQDREAGALVMRATGAAAVRGAAGDGRRYCDEDDDLIRGMSVDGEWVLRDADESERHYGPGQCPFVDEGFRCRENGRPDGQYAEWAWRPRRCALPRFDAARLLGILRNRRLVFVGDSIGRNQWESMLCMLASAVADDDGKQGGAIYEENGSPITKHKGFLSFRFRDYNCTVEHYRSPYLVRRGRPPRRSPKHVVTTLQLGAMDPRAPRWKDADILVFNTGHWWNQERLHELGCYFQDGKTVRLNMSVEDAYQRALKTLQKWVQKEVNTTKTLVVLRTYSPAHVSRASNGSGGWCGRETVPEQNTSRIALHRWPGLLNPSPAFIEAAAAAAAKKQKKKKRRRPVMHVLNVTLMTAQRRDGHPSVYNVVRLPSPAGVQAQQEQVMRAADCSHWCLPGVPDAWNQLLYALILRSSMSGGSDWIGATP</sequence>
<feature type="domain" description="Trichome birefringence-like C-terminal" evidence="9">
    <location>
        <begin position="152"/>
        <end position="464"/>
    </location>
</feature>
<dbReference type="InterPro" id="IPR029962">
    <property type="entry name" value="TBL"/>
</dbReference>
<evidence type="ECO:0000256" key="2">
    <source>
        <dbReference type="ARBA" id="ARBA00007727"/>
    </source>
</evidence>
<keyword evidence="8" id="KW-0472">Membrane</keyword>
<proteinExistence type="inferred from homology"/>
<dbReference type="Proteomes" id="UP000604825">
    <property type="component" value="Unassembled WGS sequence"/>
</dbReference>
<dbReference type="PANTHER" id="PTHR32285">
    <property type="entry name" value="PROTEIN TRICHOME BIREFRINGENCE-LIKE 9-RELATED"/>
    <property type="match status" value="1"/>
</dbReference>
<keyword evidence="12" id="KW-1185">Reference proteome</keyword>
<dbReference type="OrthoDB" id="621468at2759"/>
<dbReference type="Pfam" id="PF13839">
    <property type="entry name" value="PC-Esterase"/>
    <property type="match status" value="1"/>
</dbReference>
<dbReference type="Pfam" id="PF14416">
    <property type="entry name" value="PMR5N"/>
    <property type="match status" value="1"/>
</dbReference>
<gene>
    <name evidence="11" type="ORF">NCGR_LOCUS11016</name>
</gene>
<evidence type="ECO:0000256" key="3">
    <source>
        <dbReference type="ARBA" id="ARBA00022679"/>
    </source>
</evidence>
<evidence type="ECO:0000256" key="6">
    <source>
        <dbReference type="ARBA" id="ARBA00022989"/>
    </source>
</evidence>
<dbReference type="GO" id="GO:0000139">
    <property type="term" value="C:Golgi membrane"/>
    <property type="evidence" value="ECO:0007669"/>
    <property type="project" value="UniProtKB-SubCell"/>
</dbReference>
<evidence type="ECO:0008006" key="13">
    <source>
        <dbReference type="Google" id="ProtNLM"/>
    </source>
</evidence>
<evidence type="ECO:0000259" key="10">
    <source>
        <dbReference type="Pfam" id="PF14416"/>
    </source>
</evidence>
<evidence type="ECO:0000259" key="9">
    <source>
        <dbReference type="Pfam" id="PF13839"/>
    </source>
</evidence>
<evidence type="ECO:0000256" key="1">
    <source>
        <dbReference type="ARBA" id="ARBA00004323"/>
    </source>
</evidence>
<name>A0A811N5S9_9POAL</name>
<reference evidence="11" key="1">
    <citation type="submission" date="2020-10" db="EMBL/GenBank/DDBJ databases">
        <authorList>
            <person name="Han B."/>
            <person name="Lu T."/>
            <person name="Zhao Q."/>
            <person name="Huang X."/>
            <person name="Zhao Y."/>
        </authorList>
    </citation>
    <scope>NUCLEOTIDE SEQUENCE</scope>
</reference>
<evidence type="ECO:0000256" key="4">
    <source>
        <dbReference type="ARBA" id="ARBA00022692"/>
    </source>
</evidence>
<feature type="domain" description="Trichome birefringence-like N-terminal" evidence="10">
    <location>
        <begin position="100"/>
        <end position="150"/>
    </location>
</feature>
<comment type="caution">
    <text evidence="11">The sequence shown here is derived from an EMBL/GenBank/DDBJ whole genome shotgun (WGS) entry which is preliminary data.</text>
</comment>
<comment type="similarity">
    <text evidence="2">Belongs to the PC-esterase family. TBL subfamily.</text>
</comment>
<evidence type="ECO:0000256" key="5">
    <source>
        <dbReference type="ARBA" id="ARBA00022968"/>
    </source>
</evidence>
<evidence type="ECO:0000256" key="7">
    <source>
        <dbReference type="ARBA" id="ARBA00023034"/>
    </source>
</evidence>
<keyword evidence="6" id="KW-1133">Transmembrane helix</keyword>
<dbReference type="EMBL" id="CAJGYO010000003">
    <property type="protein sequence ID" value="CAD6216857.1"/>
    <property type="molecule type" value="Genomic_DNA"/>
</dbReference>
<evidence type="ECO:0000313" key="12">
    <source>
        <dbReference type="Proteomes" id="UP000604825"/>
    </source>
</evidence>
<accession>A0A811N5S9</accession>
<keyword evidence="4" id="KW-0812">Transmembrane</keyword>
<dbReference type="InterPro" id="IPR025846">
    <property type="entry name" value="TBL_N"/>
</dbReference>
<keyword evidence="3" id="KW-0808">Transferase</keyword>
<protein>
    <recommendedName>
        <fullName evidence="13">Trichome birefringence-like N-terminal domain-containing protein</fullName>
    </recommendedName>
</protein>
<dbReference type="PANTHER" id="PTHR32285:SF29">
    <property type="entry name" value="OS07G0656000 PROTEIN"/>
    <property type="match status" value="1"/>
</dbReference>